<reference evidence="1 2" key="1">
    <citation type="submission" date="2024-02" db="EMBL/GenBank/DDBJ databases">
        <title>Distribution and functional of Brevundimonas-related endobacteria within Verticillium dahliae.</title>
        <authorList>
            <person name="Zeng H."/>
        </authorList>
    </citation>
    <scope>NUCLEOTIDE SEQUENCE [LARGE SCALE GENOMIC DNA]</scope>
    <source>
        <strain evidence="1 2">TRM 44200</strain>
        <plasmid evidence="1 2">unnamed</plasmid>
    </source>
</reference>
<accession>A0ABZ2INK0</accession>
<evidence type="ECO:0000313" key="2">
    <source>
        <dbReference type="Proteomes" id="UP001363460"/>
    </source>
</evidence>
<organism evidence="1 2">
    <name type="scientific">Brevundimonas olei</name>
    <dbReference type="NCBI Taxonomy" id="657642"/>
    <lineage>
        <taxon>Bacteria</taxon>
        <taxon>Pseudomonadati</taxon>
        <taxon>Pseudomonadota</taxon>
        <taxon>Alphaproteobacteria</taxon>
        <taxon>Caulobacterales</taxon>
        <taxon>Caulobacteraceae</taxon>
        <taxon>Brevundimonas</taxon>
    </lineage>
</organism>
<dbReference type="Proteomes" id="UP001363460">
    <property type="component" value="Plasmid unnamed"/>
</dbReference>
<name>A0ABZ2INK0_9CAUL</name>
<gene>
    <name evidence="1" type="ORF">V8J38_16805</name>
</gene>
<dbReference type="RefSeq" id="WP_338578663.1">
    <property type="nucleotide sequence ID" value="NZ_CP146370.1"/>
</dbReference>
<keyword evidence="2" id="KW-1185">Reference proteome</keyword>
<evidence type="ECO:0000313" key="1">
    <source>
        <dbReference type="EMBL" id="WWT56510.1"/>
    </source>
</evidence>
<dbReference type="EMBL" id="CP146370">
    <property type="protein sequence ID" value="WWT56510.1"/>
    <property type="molecule type" value="Genomic_DNA"/>
</dbReference>
<keyword evidence="1" id="KW-0614">Plasmid</keyword>
<geneLocation type="plasmid" evidence="1 2">
    <name>unnamed</name>
</geneLocation>
<proteinExistence type="predicted"/>
<sequence length="88" mass="9773">MAADSPDTKLARTRAFNTKHGQAWAVIEGAGMEGGDRHVGRLYKTFGEAFAARAKDYEPSELDRESSSCLHVAIARWDAAGDFWTYDY</sequence>
<protein>
    <submittedName>
        <fullName evidence="1">Uncharacterized protein</fullName>
    </submittedName>
</protein>